<organism evidence="1 2">
    <name type="scientific">Catharanthus roseus</name>
    <name type="common">Madagascar periwinkle</name>
    <name type="synonym">Vinca rosea</name>
    <dbReference type="NCBI Taxonomy" id="4058"/>
    <lineage>
        <taxon>Eukaryota</taxon>
        <taxon>Viridiplantae</taxon>
        <taxon>Streptophyta</taxon>
        <taxon>Embryophyta</taxon>
        <taxon>Tracheophyta</taxon>
        <taxon>Spermatophyta</taxon>
        <taxon>Magnoliopsida</taxon>
        <taxon>eudicotyledons</taxon>
        <taxon>Gunneridae</taxon>
        <taxon>Pentapetalae</taxon>
        <taxon>asterids</taxon>
        <taxon>lamiids</taxon>
        <taxon>Gentianales</taxon>
        <taxon>Apocynaceae</taxon>
        <taxon>Rauvolfioideae</taxon>
        <taxon>Vinceae</taxon>
        <taxon>Catharanthinae</taxon>
        <taxon>Catharanthus</taxon>
    </lineage>
</organism>
<accession>A0ACC0AGI3</accession>
<name>A0ACC0AGI3_CATRO</name>
<evidence type="ECO:0000313" key="2">
    <source>
        <dbReference type="Proteomes" id="UP001060085"/>
    </source>
</evidence>
<sequence>MIKKEEAENYYSKDFDWDQLKQEIESDSSLLYHLLPFRDCENGSEMDNCANAAVVDEKDRLESSTSSPVEDSQAWNKFHTRHSSGKFFKERRYLLKEFPELASCGDYCKVLEVGCGNGSTVLPILRGNETIIVYACDCSNEALNRAKDMINAANLVSAMHRFHPFLCDFSTSRFPMWLACGSCRKSFFLKEYINCSDAISVSGGDICKPSCSMENSCCIGGVDLVTLIFTLSALPLERMPIAIQECFSVIKPGGILLFRDYGLYDMTMLRFAPEQRVGYREYMRSDGTRSYFFSLESLRDLFSSVGFIELELDYCCVRSVNRRKGKIMRRVWVHGKFQKPSQVQT</sequence>
<comment type="caution">
    <text evidence="1">The sequence shown here is derived from an EMBL/GenBank/DDBJ whole genome shotgun (WGS) entry which is preliminary data.</text>
</comment>
<proteinExistence type="predicted"/>
<dbReference type="Proteomes" id="UP001060085">
    <property type="component" value="Linkage Group LG06"/>
</dbReference>
<keyword evidence="2" id="KW-1185">Reference proteome</keyword>
<reference evidence="2" key="1">
    <citation type="journal article" date="2023" name="Nat. Plants">
        <title>Single-cell RNA sequencing provides a high-resolution roadmap for understanding the multicellular compartmentation of specialized metabolism.</title>
        <authorList>
            <person name="Sun S."/>
            <person name="Shen X."/>
            <person name="Li Y."/>
            <person name="Li Y."/>
            <person name="Wang S."/>
            <person name="Li R."/>
            <person name="Zhang H."/>
            <person name="Shen G."/>
            <person name="Guo B."/>
            <person name="Wei J."/>
            <person name="Xu J."/>
            <person name="St-Pierre B."/>
            <person name="Chen S."/>
            <person name="Sun C."/>
        </authorList>
    </citation>
    <scope>NUCLEOTIDE SEQUENCE [LARGE SCALE GENOMIC DNA]</scope>
</reference>
<gene>
    <name evidence="1" type="ORF">M9H77_28727</name>
</gene>
<evidence type="ECO:0000313" key="1">
    <source>
        <dbReference type="EMBL" id="KAI5659934.1"/>
    </source>
</evidence>
<dbReference type="EMBL" id="CM044706">
    <property type="protein sequence ID" value="KAI5659934.1"/>
    <property type="molecule type" value="Genomic_DNA"/>
</dbReference>
<protein>
    <submittedName>
        <fullName evidence="1">Uncharacterized protein</fullName>
    </submittedName>
</protein>